<dbReference type="EMBL" id="NHTK01005828">
    <property type="protein sequence ID" value="PPQ73241.1"/>
    <property type="molecule type" value="Genomic_DNA"/>
</dbReference>
<dbReference type="OrthoDB" id="3071225at2759"/>
<evidence type="ECO:0000256" key="1">
    <source>
        <dbReference type="SAM" id="MobiDB-lite"/>
    </source>
</evidence>
<dbReference type="Proteomes" id="UP000284842">
    <property type="component" value="Unassembled WGS sequence"/>
</dbReference>
<protein>
    <submittedName>
        <fullName evidence="2">Uncharacterized protein</fullName>
    </submittedName>
</protein>
<feature type="compositionally biased region" description="Polar residues" evidence="1">
    <location>
        <begin position="237"/>
        <end position="255"/>
    </location>
</feature>
<feature type="region of interest" description="Disordered" evidence="1">
    <location>
        <begin position="202"/>
        <end position="255"/>
    </location>
</feature>
<proteinExistence type="predicted"/>
<evidence type="ECO:0000313" key="2">
    <source>
        <dbReference type="EMBL" id="PPQ73241.1"/>
    </source>
</evidence>
<dbReference type="InParanoid" id="A0A409W415"/>
<feature type="compositionally biased region" description="Polar residues" evidence="1">
    <location>
        <begin position="202"/>
        <end position="219"/>
    </location>
</feature>
<dbReference type="AlphaFoldDB" id="A0A409W415"/>
<keyword evidence="3" id="KW-1185">Reference proteome</keyword>
<reference evidence="2 3" key="1">
    <citation type="journal article" date="2018" name="Evol. Lett.">
        <title>Horizontal gene cluster transfer increased hallucinogenic mushroom diversity.</title>
        <authorList>
            <person name="Reynolds H.T."/>
            <person name="Vijayakumar V."/>
            <person name="Gluck-Thaler E."/>
            <person name="Korotkin H.B."/>
            <person name="Matheny P.B."/>
            <person name="Slot J.C."/>
        </authorList>
    </citation>
    <scope>NUCLEOTIDE SEQUENCE [LARGE SCALE GENOMIC DNA]</scope>
    <source>
        <strain evidence="2 3">2629</strain>
    </source>
</reference>
<sequence>MTPILEPCPVWGTSRSQPGLELNAASVPLSRRPEFASWTPDSTDTIDVSLSSSPDTLVNDEPITGPMSRLLKLKDLLESAKRTSKARCLSPIATKECVPVATDLGHIETKDHDVKESAKTFLNPPSPQLALNTLPTPASVSRAFAALLLELAEEVKNEDAPDWKEVPTFSPEKRLFKPKLNPSASVFIPALSRRGSEVTYASSRRSSISTQHWSTNSDYSDIEPPQSAVNLPIGPSRSLNWKSDTSEQATTSASDTWIRSSSHIIETALVEQEQGNEMSVPFQFDVNANAQKSGSHLVERFEIPLFPPGLRPPNLLRHPLWPAQDVGFCPTPFLDRAKGQEYLPPLYLDLLETHINPTTPSSQLEEAAQKIIDALNYSCNFSAAPQDVFALVQALVTASTRVSTHVKEESYTPHDTPLASNVDTSKQASIEDQMECRFGELTSFILGAMVRTPALGEKVAVDFGWRLCDALVHEFHRHWGPNSTDHSDCQQPTSSEVGFDICRCIASLSRYGVLPQEHIRVCLKILLNDKASINLARVEALGCLIEGVGVGGFIPREWNKMLDRASSSKLDSSTDLQVLSGMYNHARGEMEWVSTELSACLELHILVKSDMLEQYRLMEKRVKEIHETILSFERCLNAGLTSRFDHYEANVNSTST</sequence>
<accession>A0A409W415</accession>
<comment type="caution">
    <text evidence="2">The sequence shown here is derived from an EMBL/GenBank/DDBJ whole genome shotgun (WGS) entry which is preliminary data.</text>
</comment>
<name>A0A409W415_9AGAR</name>
<organism evidence="2 3">
    <name type="scientific">Panaeolus cyanescens</name>
    <dbReference type="NCBI Taxonomy" id="181874"/>
    <lineage>
        <taxon>Eukaryota</taxon>
        <taxon>Fungi</taxon>
        <taxon>Dikarya</taxon>
        <taxon>Basidiomycota</taxon>
        <taxon>Agaricomycotina</taxon>
        <taxon>Agaricomycetes</taxon>
        <taxon>Agaricomycetidae</taxon>
        <taxon>Agaricales</taxon>
        <taxon>Agaricineae</taxon>
        <taxon>Galeropsidaceae</taxon>
        <taxon>Panaeolus</taxon>
    </lineage>
</organism>
<gene>
    <name evidence="2" type="ORF">CVT24_009952</name>
</gene>
<evidence type="ECO:0000313" key="3">
    <source>
        <dbReference type="Proteomes" id="UP000284842"/>
    </source>
</evidence>